<name>A0AAD8UNZ3_GLOAC</name>
<feature type="transmembrane region" description="Helical" evidence="7">
    <location>
        <begin position="353"/>
        <end position="373"/>
    </location>
</feature>
<dbReference type="PANTHER" id="PTHR43791">
    <property type="entry name" value="PERMEASE-RELATED"/>
    <property type="match status" value="1"/>
</dbReference>
<accession>A0AAD8UNZ3</accession>
<comment type="subcellular location">
    <subcellularLocation>
        <location evidence="1">Membrane</location>
        <topology evidence="1">Multi-pass membrane protein</topology>
    </subcellularLocation>
</comment>
<comment type="caution">
    <text evidence="9">The sequence shown here is derived from an EMBL/GenBank/DDBJ whole genome shotgun (WGS) entry which is preliminary data.</text>
</comment>
<dbReference type="EMBL" id="JAHMHS010000048">
    <property type="protein sequence ID" value="KAK1724766.1"/>
    <property type="molecule type" value="Genomic_DNA"/>
</dbReference>
<dbReference type="AlphaFoldDB" id="A0AAD8UNZ3"/>
<keyword evidence="3 7" id="KW-0812">Transmembrane</keyword>
<feature type="transmembrane region" description="Helical" evidence="7">
    <location>
        <begin position="203"/>
        <end position="225"/>
    </location>
</feature>
<evidence type="ECO:0000256" key="6">
    <source>
        <dbReference type="ARBA" id="ARBA00037968"/>
    </source>
</evidence>
<keyword evidence="2" id="KW-0813">Transport</keyword>
<dbReference type="PANTHER" id="PTHR43791:SF32">
    <property type="entry name" value="MAJOR FACILITATOR SUPERFAMILY (MFS) PROFILE DOMAIN-CONTAINING PROTEIN"/>
    <property type="match status" value="1"/>
</dbReference>
<keyword evidence="4 7" id="KW-1133">Transmembrane helix</keyword>
<protein>
    <submittedName>
        <fullName evidence="9">Major facilitator superfamily transporter</fullName>
    </submittedName>
</protein>
<evidence type="ECO:0000256" key="3">
    <source>
        <dbReference type="ARBA" id="ARBA00022692"/>
    </source>
</evidence>
<proteinExistence type="inferred from homology"/>
<feature type="transmembrane region" description="Helical" evidence="7">
    <location>
        <begin position="379"/>
        <end position="400"/>
    </location>
</feature>
<organism evidence="9 10">
    <name type="scientific">Glomerella acutata</name>
    <name type="common">Colletotrichum acutatum</name>
    <dbReference type="NCBI Taxonomy" id="27357"/>
    <lineage>
        <taxon>Eukaryota</taxon>
        <taxon>Fungi</taxon>
        <taxon>Dikarya</taxon>
        <taxon>Ascomycota</taxon>
        <taxon>Pezizomycotina</taxon>
        <taxon>Sordariomycetes</taxon>
        <taxon>Hypocreomycetidae</taxon>
        <taxon>Glomerellales</taxon>
        <taxon>Glomerellaceae</taxon>
        <taxon>Colletotrichum</taxon>
        <taxon>Colletotrichum acutatum species complex</taxon>
    </lineage>
</organism>
<dbReference type="SUPFAM" id="SSF103473">
    <property type="entry name" value="MFS general substrate transporter"/>
    <property type="match status" value="1"/>
</dbReference>
<feature type="transmembrane region" description="Helical" evidence="7">
    <location>
        <begin position="40"/>
        <end position="57"/>
    </location>
</feature>
<feature type="transmembrane region" description="Helical" evidence="7">
    <location>
        <begin position="322"/>
        <end position="341"/>
    </location>
</feature>
<keyword evidence="5 7" id="KW-0472">Membrane</keyword>
<evidence type="ECO:0000259" key="8">
    <source>
        <dbReference type="PROSITE" id="PS50850"/>
    </source>
</evidence>
<dbReference type="InterPro" id="IPR020846">
    <property type="entry name" value="MFS_dom"/>
</dbReference>
<feature type="transmembrane region" description="Helical" evidence="7">
    <location>
        <begin position="170"/>
        <end position="191"/>
    </location>
</feature>
<evidence type="ECO:0000256" key="7">
    <source>
        <dbReference type="SAM" id="Phobius"/>
    </source>
</evidence>
<dbReference type="GO" id="GO:0016020">
    <property type="term" value="C:membrane"/>
    <property type="evidence" value="ECO:0007669"/>
    <property type="project" value="UniProtKB-SubCell"/>
</dbReference>
<dbReference type="RefSeq" id="XP_060364821.1">
    <property type="nucleotide sequence ID" value="XM_060508291.1"/>
</dbReference>
<dbReference type="PROSITE" id="PS50850">
    <property type="entry name" value="MFS"/>
    <property type="match status" value="1"/>
</dbReference>
<feature type="transmembrane region" description="Helical" evidence="7">
    <location>
        <begin position="412"/>
        <end position="432"/>
    </location>
</feature>
<dbReference type="GO" id="GO:0022857">
    <property type="term" value="F:transmembrane transporter activity"/>
    <property type="evidence" value="ECO:0007669"/>
    <property type="project" value="InterPro"/>
</dbReference>
<dbReference type="InterPro" id="IPR011701">
    <property type="entry name" value="MFS"/>
</dbReference>
<dbReference type="Proteomes" id="UP001244207">
    <property type="component" value="Unassembled WGS sequence"/>
</dbReference>
<evidence type="ECO:0000256" key="2">
    <source>
        <dbReference type="ARBA" id="ARBA00022448"/>
    </source>
</evidence>
<dbReference type="FunFam" id="1.20.1250.20:FF:000065">
    <property type="entry name" value="Putative MFS pantothenate transporter"/>
    <property type="match status" value="1"/>
</dbReference>
<evidence type="ECO:0000313" key="9">
    <source>
        <dbReference type="EMBL" id="KAK1724766.1"/>
    </source>
</evidence>
<reference evidence="9" key="1">
    <citation type="submission" date="2021-12" db="EMBL/GenBank/DDBJ databases">
        <title>Comparative genomics, transcriptomics and evolutionary studies reveal genomic signatures of adaptation to plant cell wall in hemibiotrophic fungi.</title>
        <authorList>
            <consortium name="DOE Joint Genome Institute"/>
            <person name="Baroncelli R."/>
            <person name="Diaz J.F."/>
            <person name="Benocci T."/>
            <person name="Peng M."/>
            <person name="Battaglia E."/>
            <person name="Haridas S."/>
            <person name="Andreopoulos W."/>
            <person name="Labutti K."/>
            <person name="Pangilinan J."/>
            <person name="Floch G.L."/>
            <person name="Makela M.R."/>
            <person name="Henrissat B."/>
            <person name="Grigoriev I.V."/>
            <person name="Crouch J.A."/>
            <person name="De Vries R.P."/>
            <person name="Sukno S.A."/>
            <person name="Thon M.R."/>
        </authorList>
    </citation>
    <scope>NUCLEOTIDE SEQUENCE</scope>
    <source>
        <strain evidence="9">CBS 112980</strain>
    </source>
</reference>
<comment type="similarity">
    <text evidence="6">Belongs to the major facilitator superfamily. Allantoate permease family.</text>
</comment>
<dbReference type="Gene3D" id="1.20.1250.20">
    <property type="entry name" value="MFS general substrate transporter like domains"/>
    <property type="match status" value="2"/>
</dbReference>
<evidence type="ECO:0000256" key="4">
    <source>
        <dbReference type="ARBA" id="ARBA00022989"/>
    </source>
</evidence>
<evidence type="ECO:0000313" key="10">
    <source>
        <dbReference type="Proteomes" id="UP001244207"/>
    </source>
</evidence>
<keyword evidence="10" id="KW-1185">Reference proteome</keyword>
<evidence type="ECO:0000256" key="1">
    <source>
        <dbReference type="ARBA" id="ARBA00004141"/>
    </source>
</evidence>
<sequence>MNSPTDEKMVCTTPMDRSVMASEDKLEWDGDEERKAKRKIDMTVLPLLVLGLLMFQLDRMNLASALTAGFARDINVSQDTINLGNQLMFMGTVVLEIPCNLLLQKFGPRKWISLQVLLFGTVATLQVLVKNRAGFLAIRLMLGLAEAGYIPGSMYTLSNWYPKHELAKRIAVFMFGQFGGNAVSPLLASGILKLAGTGGLTGWQWLFLIEGLATLVIAMMLIFLLPGSPDTPKPLGSPGLVRFSTRQQQTLQQRIQIDEPGKSDGVHGIEIPWALVWKTIKHYKRWPHYVSTFCVFSTWSPLTTYTPSIIMALGFDRISANALAAVGASLAMVVVFAFAMLSDRSNKRGSTVLLGHVCYLVVLVVARTVHPHVGKWPRWGLWTAINAFAVCYHPAHNTWLQVNCRDPRERSIGIAMWVMSAISGLMVGSQYFRGNDLPL</sequence>
<feature type="transmembrane region" description="Helical" evidence="7">
    <location>
        <begin position="135"/>
        <end position="158"/>
    </location>
</feature>
<evidence type="ECO:0000256" key="5">
    <source>
        <dbReference type="ARBA" id="ARBA00023136"/>
    </source>
</evidence>
<dbReference type="InterPro" id="IPR036259">
    <property type="entry name" value="MFS_trans_sf"/>
</dbReference>
<feature type="transmembrane region" description="Helical" evidence="7">
    <location>
        <begin position="111"/>
        <end position="129"/>
    </location>
</feature>
<gene>
    <name evidence="9" type="ORF">BDZ83DRAFT_621853</name>
</gene>
<feature type="domain" description="Major facilitator superfamily (MFS) profile" evidence="8">
    <location>
        <begin position="44"/>
        <end position="439"/>
    </location>
</feature>
<dbReference type="Pfam" id="PF07690">
    <property type="entry name" value="MFS_1"/>
    <property type="match status" value="1"/>
</dbReference>
<dbReference type="GeneID" id="85392190"/>